<proteinExistence type="inferred from homology"/>
<dbReference type="GO" id="GO:0003700">
    <property type="term" value="F:DNA-binding transcription factor activity"/>
    <property type="evidence" value="ECO:0007669"/>
    <property type="project" value="UniProtKB-UniRule"/>
</dbReference>
<dbReference type="InterPro" id="IPR036050">
    <property type="entry name" value="Regulatory_protein_E2_N"/>
</dbReference>
<comment type="PTM">
    <text evidence="12">Phosphorylated.</text>
</comment>
<keyword evidence="10 12" id="KW-0010">Activator</keyword>
<keyword evidence="8 12" id="KW-0805">Transcription regulation</keyword>
<comment type="caution">
    <text evidence="12">Lacks conserved residue(s) required for the propagation of feature annotation.</text>
</comment>
<dbReference type="InterPro" id="IPR000427">
    <property type="entry name" value="Papillomavirus_E2_C"/>
</dbReference>
<dbReference type="GO" id="GO:0006260">
    <property type="term" value="P:DNA replication"/>
    <property type="evidence" value="ECO:0007669"/>
    <property type="project" value="UniProtKB-KW"/>
</dbReference>
<comment type="subcellular location">
    <subcellularLocation>
        <location evidence="1 12">Host nucleus</location>
    </subcellularLocation>
</comment>
<evidence type="ECO:0000256" key="12">
    <source>
        <dbReference type="HAMAP-Rule" id="MF_04001"/>
    </source>
</evidence>
<evidence type="ECO:0000256" key="6">
    <source>
        <dbReference type="ARBA" id="ARBA00022562"/>
    </source>
</evidence>
<keyword evidence="5 12" id="KW-0597">Phosphoprotein</keyword>
<evidence type="ECO:0000259" key="14">
    <source>
        <dbReference type="Pfam" id="PF00508"/>
    </source>
</evidence>
<dbReference type="HAMAP" id="MF_04001">
    <property type="entry name" value="PPV_E2"/>
    <property type="match status" value="1"/>
</dbReference>
<keyword evidence="11 12" id="KW-0804">Transcription</keyword>
<dbReference type="SUPFAM" id="SSF51332">
    <property type="entry name" value="E2 regulatory, transactivation domain"/>
    <property type="match status" value="1"/>
</dbReference>
<dbReference type="GO" id="GO:0003677">
    <property type="term" value="F:DNA binding"/>
    <property type="evidence" value="ECO:0007669"/>
    <property type="project" value="UniProtKB-UniRule"/>
</dbReference>
<evidence type="ECO:0000256" key="2">
    <source>
        <dbReference type="ARBA" id="ARBA00007794"/>
    </source>
</evidence>
<feature type="compositionally biased region" description="Low complexity" evidence="13">
    <location>
        <begin position="207"/>
        <end position="216"/>
    </location>
</feature>
<comment type="function">
    <text evidence="12">Plays a role in the initiation of viral DNA replication. A dimer of E2 interacts with a dimer of E1 in order to improve specificity of E1 DNA binding activity. Once the complex recognizes and binds DNA at specific sites, the E2 dimer is removed from DNA. E2 also regulates viral transcription through binding to the E2RE response element (5'-ACCNNNNNNGGT-3') present in multiple copies in the regulatory regions of the viral genome. Activates or represses transcription depending on E2RE's position with regards to proximal promoter elements including the TATA-box. Repression occurs by sterically hindering the assembly of the transcription initiation complex.</text>
</comment>
<comment type="similarity">
    <text evidence="12">Belongs to the papillomaviridae E2 protein family.</text>
</comment>
<dbReference type="GO" id="GO:0042025">
    <property type="term" value="C:host cell nucleus"/>
    <property type="evidence" value="ECO:0007669"/>
    <property type="project" value="UniProtKB-SubCell"/>
</dbReference>
<feature type="compositionally biased region" description="Polar residues" evidence="13">
    <location>
        <begin position="281"/>
        <end position="290"/>
    </location>
</feature>
<evidence type="ECO:0000256" key="1">
    <source>
        <dbReference type="ARBA" id="ARBA00004147"/>
    </source>
</evidence>
<evidence type="ECO:0000313" key="16">
    <source>
        <dbReference type="EMBL" id="WZK92775.1"/>
    </source>
</evidence>
<dbReference type="Gene3D" id="1.10.287.30">
    <property type="entry name" value="E2 (early) protein, N terminal domain, subdomain 1"/>
    <property type="match status" value="1"/>
</dbReference>
<evidence type="ECO:0000256" key="4">
    <source>
        <dbReference type="ARBA" id="ARBA00022518"/>
    </source>
</evidence>
<dbReference type="InterPro" id="IPR033668">
    <property type="entry name" value="Reg_prot_E2"/>
</dbReference>
<dbReference type="EMBL" id="PP410049">
    <property type="protein sequence ID" value="WZK92775.1"/>
    <property type="molecule type" value="Genomic_DNA"/>
</dbReference>
<sequence length="432" mass="48455">MTELQARLDSIQEQILALYEKGSTDLNDHLQFYLLIRKEQALLFLARQKGVKVSMPLPSLAASKARARDAIEMSLLIQSLLQSPYGQEPWTLGEVSRERLLAPPAYAFKKNGGPVQVQFGDNPDNVEEYTAWDDLYYQDESNNWHKANGDISTEGLFYTDEEGHTVYYVDFQRESRKHGSTGKWSLLYDNNALAFVGSPGSRDSDSSESSTYTPGSRHSRSRSRSHSRSRSRSITRPRTRSRSRSPSRSLTRSRSRSPRRGESPSPSNLRRRRQSGDKSPQDTAASTPATSPLRSAASRGRRRSERSPGVDSGGRPQPVAPEQVGASRTSVQRRSGSRLATLLREARDPPGLCIRGPANSVKCYRYTLKSKHAATFSFISTTWHWTESKDPTRVGDARMLILFENSQKRETFLRTVSMPRTMSAFPVSFGGL</sequence>
<keyword evidence="6 12" id="KW-1048">Host nucleus</keyword>
<dbReference type="Gene3D" id="3.30.70.330">
    <property type="match status" value="1"/>
</dbReference>
<evidence type="ECO:0000256" key="5">
    <source>
        <dbReference type="ARBA" id="ARBA00022553"/>
    </source>
</evidence>
<feature type="domain" description="Papillomavirus E2 N-terminal" evidence="14">
    <location>
        <begin position="1"/>
        <end position="193"/>
    </location>
</feature>
<evidence type="ECO:0000256" key="8">
    <source>
        <dbReference type="ARBA" id="ARBA00023015"/>
    </source>
</evidence>
<dbReference type="Pfam" id="PF00508">
    <property type="entry name" value="PPV_E2_N"/>
    <property type="match status" value="1"/>
</dbReference>
<dbReference type="GO" id="GO:0006275">
    <property type="term" value="P:regulation of DNA replication"/>
    <property type="evidence" value="ECO:0007669"/>
    <property type="project" value="UniProtKB-UniRule"/>
</dbReference>
<dbReference type="InterPro" id="IPR042503">
    <property type="entry name" value="Regulatory_protein_E2_N_1"/>
</dbReference>
<keyword evidence="7 12" id="KW-0235">DNA replication</keyword>
<keyword evidence="3 12" id="KW-0678">Repressor</keyword>
<dbReference type="InterPro" id="IPR001866">
    <property type="entry name" value="PPV_E2_N"/>
</dbReference>
<feature type="compositionally biased region" description="Basic residues" evidence="13">
    <location>
        <begin position="217"/>
        <end position="258"/>
    </location>
</feature>
<keyword evidence="4 12" id="KW-0244">Early protein</keyword>
<comment type="similarity">
    <text evidence="2">Belongs to the papillomaviridae E8^E2C protein family.</text>
</comment>
<dbReference type="InterPro" id="IPR012677">
    <property type="entry name" value="Nucleotide-bd_a/b_plait_sf"/>
</dbReference>
<comment type="subunit">
    <text evidence="12">Binds DNA as homodimer. Interacts with protein E1; this interaction greatly increases E1 DNA-binding activity. Interacts with protein L1; this interaction enhances E2-dependent replication and transcription activation. Interacts with protein L2; this interaction inhibits E2 transcriptional activity but not DNA replication function E2. Interacts with protein E7; this interaction inhibits E7 oncogenic activity. Interacts with host TAF1; this interaction modulates E2-dependent transcriptional regulation. Interacts with host BRD4; this interaction mediates E2 transcriptional activation function. Additionally, the interaction with host BRD4 on mitotic chromosomes mediates tethering of the viral genome. Interacts with host TOPBP1; this interaction is required for optimal viral DNA replication.</text>
</comment>
<reference evidence="16" key="1">
    <citation type="journal article" date="2024" name="Microbiol. Spectr.">
        <title>Full-genome sequencing of dozens of new DNA viruses found in Spanish bat feces.</title>
        <authorList>
            <person name="Buigues J."/>
            <person name="Vinals A."/>
            <person name="Martinez-Recio R."/>
            <person name="Monros J.S."/>
            <person name="Sanjuan R."/>
            <person name="Cuevas J.M."/>
        </authorList>
    </citation>
    <scope>NUCLEOTIDE SEQUENCE</scope>
    <source>
        <strain evidence="16">MAVG49</strain>
    </source>
</reference>
<evidence type="ECO:0000256" key="7">
    <source>
        <dbReference type="ARBA" id="ARBA00022705"/>
    </source>
</evidence>
<feature type="region of interest" description="DNA-binding domain" evidence="12">
    <location>
        <begin position="348"/>
        <end position="432"/>
    </location>
</feature>
<dbReference type="GO" id="GO:0006351">
    <property type="term" value="P:DNA-templated transcription"/>
    <property type="evidence" value="ECO:0007669"/>
    <property type="project" value="UniProtKB-UniRule"/>
</dbReference>
<protein>
    <recommendedName>
        <fullName evidence="12">Regulatory protein E2</fullName>
    </recommendedName>
</protein>
<dbReference type="SUPFAM" id="SSF54957">
    <property type="entry name" value="Viral DNA-binding domain"/>
    <property type="match status" value="1"/>
</dbReference>
<keyword evidence="9 12" id="KW-0238">DNA-binding</keyword>
<dbReference type="Gene3D" id="2.170.200.10">
    <property type="entry name" value="Papillomavirus E2 early protein domain"/>
    <property type="match status" value="1"/>
</dbReference>
<dbReference type="InterPro" id="IPR042504">
    <property type="entry name" value="Regulatory_protein_E2_N_2"/>
</dbReference>
<evidence type="ECO:0000256" key="10">
    <source>
        <dbReference type="ARBA" id="ARBA00023159"/>
    </source>
</evidence>
<evidence type="ECO:0000256" key="3">
    <source>
        <dbReference type="ARBA" id="ARBA00022491"/>
    </source>
</evidence>
<evidence type="ECO:0000256" key="11">
    <source>
        <dbReference type="ARBA" id="ARBA00023163"/>
    </source>
</evidence>
<feature type="domain" description="Papillomavirus E2 C-terminal" evidence="15">
    <location>
        <begin position="350"/>
        <end position="428"/>
    </location>
</feature>
<evidence type="ECO:0000256" key="9">
    <source>
        <dbReference type="ARBA" id="ARBA00023125"/>
    </source>
</evidence>
<feature type="region of interest" description="Disordered" evidence="13">
    <location>
        <begin position="198"/>
        <end position="338"/>
    </location>
</feature>
<gene>
    <name evidence="12" type="primary">E2</name>
</gene>
<evidence type="ECO:0000259" key="15">
    <source>
        <dbReference type="Pfam" id="PF00511"/>
    </source>
</evidence>
<evidence type="ECO:0000256" key="13">
    <source>
        <dbReference type="SAM" id="MobiDB-lite"/>
    </source>
</evidence>
<reference evidence="16" key="2">
    <citation type="submission" date="2024-02" db="EMBL/GenBank/DDBJ databases">
        <authorList>
            <person name="Buigues J."/>
            <person name="Vinals A."/>
            <person name="Martinez-Recio R."/>
            <person name="S Monros J."/>
            <person name="Sanjuan R."/>
            <person name="Cuevas J.M."/>
        </authorList>
    </citation>
    <scope>NUCLEOTIDE SEQUENCE</scope>
    <source>
        <strain evidence="16">MAVG49</strain>
    </source>
</reference>
<dbReference type="Pfam" id="PF00511">
    <property type="entry name" value="PPV_E2_C"/>
    <property type="match status" value="1"/>
</dbReference>
<dbReference type="InterPro" id="IPR035975">
    <property type="entry name" value="E2/EBNA1_C_sf"/>
</dbReference>
<organism evidence="16">
    <name type="scientific">Plecotus austriacus papillomavirus 1</name>
    <dbReference type="NCBI Taxonomy" id="3140011"/>
    <lineage>
        <taxon>Viruses</taxon>
        <taxon>Monodnaviria</taxon>
        <taxon>Shotokuvirae</taxon>
        <taxon>Cossaviricota</taxon>
        <taxon>Papovaviricetes</taxon>
        <taxon>Zurhausenvirales</taxon>
        <taxon>Papillomaviridae</taxon>
    </lineage>
</organism>
<dbReference type="GO" id="GO:0039693">
    <property type="term" value="P:viral DNA genome replication"/>
    <property type="evidence" value="ECO:0007669"/>
    <property type="project" value="UniProtKB-UniRule"/>
</dbReference>
<accession>A0AAU6S4X2</accession>
<dbReference type="GO" id="GO:0000166">
    <property type="term" value="F:nucleotide binding"/>
    <property type="evidence" value="ECO:0007669"/>
    <property type="project" value="UniProtKB-UniRule"/>
</dbReference>
<name>A0AAU6S4X2_9PAPI</name>